<reference evidence="3" key="1">
    <citation type="submission" date="2023-03" db="EMBL/GenBank/DDBJ databases">
        <title>Massive genome expansion in bonnet fungi (Mycena s.s.) driven by repeated elements and novel gene families across ecological guilds.</title>
        <authorList>
            <consortium name="Lawrence Berkeley National Laboratory"/>
            <person name="Harder C.B."/>
            <person name="Miyauchi S."/>
            <person name="Viragh M."/>
            <person name="Kuo A."/>
            <person name="Thoen E."/>
            <person name="Andreopoulos B."/>
            <person name="Lu D."/>
            <person name="Skrede I."/>
            <person name="Drula E."/>
            <person name="Henrissat B."/>
            <person name="Morin E."/>
            <person name="Kohler A."/>
            <person name="Barry K."/>
            <person name="LaButti K."/>
            <person name="Morin E."/>
            <person name="Salamov A."/>
            <person name="Lipzen A."/>
            <person name="Mereny Z."/>
            <person name="Hegedus B."/>
            <person name="Baldrian P."/>
            <person name="Stursova M."/>
            <person name="Weitz H."/>
            <person name="Taylor A."/>
            <person name="Grigoriev I.V."/>
            <person name="Nagy L.G."/>
            <person name="Martin F."/>
            <person name="Kauserud H."/>
        </authorList>
    </citation>
    <scope>NUCLEOTIDE SEQUENCE</scope>
    <source>
        <strain evidence="3">CBHHK188m</strain>
    </source>
</reference>
<accession>A0AAD7K0U2</accession>
<feature type="transmembrane region" description="Helical" evidence="2">
    <location>
        <begin position="241"/>
        <end position="258"/>
    </location>
</feature>
<gene>
    <name evidence="3" type="ORF">DFH07DRAFT_984836</name>
</gene>
<feature type="region of interest" description="Disordered" evidence="1">
    <location>
        <begin position="841"/>
        <end position="998"/>
    </location>
</feature>
<feature type="transmembrane region" description="Helical" evidence="2">
    <location>
        <begin position="211"/>
        <end position="229"/>
    </location>
</feature>
<feature type="compositionally biased region" description="Low complexity" evidence="1">
    <location>
        <begin position="972"/>
        <end position="988"/>
    </location>
</feature>
<feature type="region of interest" description="Disordered" evidence="1">
    <location>
        <begin position="1343"/>
        <end position="1377"/>
    </location>
</feature>
<evidence type="ECO:0000313" key="3">
    <source>
        <dbReference type="EMBL" id="KAJ7775738.1"/>
    </source>
</evidence>
<feature type="compositionally biased region" description="Basic and acidic residues" evidence="1">
    <location>
        <begin position="1368"/>
        <end position="1377"/>
    </location>
</feature>
<comment type="caution">
    <text evidence="3">The sequence shown here is derived from an EMBL/GenBank/DDBJ whole genome shotgun (WGS) entry which is preliminary data.</text>
</comment>
<feature type="region of interest" description="Disordered" evidence="1">
    <location>
        <begin position="463"/>
        <end position="488"/>
    </location>
</feature>
<name>A0AAD7K0U2_9AGAR</name>
<feature type="transmembrane region" description="Helical" evidence="2">
    <location>
        <begin position="68"/>
        <end position="89"/>
    </location>
</feature>
<feature type="transmembrane region" description="Helical" evidence="2">
    <location>
        <begin position="537"/>
        <end position="559"/>
    </location>
</feature>
<sequence>MHQIPSSILSLFSLSPGVVGLFGGFFIGAQLVVPSILSGRSAPKYSATRTTEITLAPTKWDPSSIPIAFPYVATVGFAAFIFASLFCILRAKGFSFSSSPGPNERPRPESPPPSPGSNSSAQRAPRRYTWLWFILLILTLLALGILAAYLYFDPYKIPTPANVFASLFPSSCSKGMSWIERRIWDCGLVAVAFVSDLNTQIFLHSRQYCKVILLALAGHFGALIITSAFRRLRTGAMTIHWFYWVVLTSRFTTAYVIASRFRWVWVAYYFLWYADVLPGVQTIHQLILHLESFLISWARALGPDEIWMLIGPLAIHATATILWTGILLLRIISHAFRLVPRRRNRILRVFAEQCLKSMLLFHAGAFFFFLISQRQVVHIKQIRRLLWRSFCCARSRQDLRDIYWLLSQQYHHWKVGQIEDFYTLRWGLRRSFYYAGEMCLETWGTLSGPPYADLRRGYGAGAVSVDESDSGSDSTASRSDQRSGEGRHHERGALMEGHLRGCRAGSAWVVDSRLFSDHRAAGYTRSCTPCVLLAPKFFGFFEFLLIPAFLIATASIMFFLLPTLEVIFGFFMLGPLFLAPIYLTVSSSSLVVWRARAEKEIGLLPPLGPPGPCFISPGWFLDATALCEAVPQKEPSPLFSNYTISPVQPGTLHFELSFDFLTPFNAALDPRRLPSSSKCLGDPPAPLLSPPTAPALVTTLTVTKTVLVTVTQITSESTPKPPLPAATLPATLKASEIAATPQEIINSKYLEVATIVIVVLFSMACLELTWGRKRKEQKSRDDVPSPLIQVVQVLGEPAQLAAPWANILDLGGIQTDQQWVAAPAINYAIEVPLEEQPLFPPLVETTDVPPSSAPAPATAPAFPAPPVPPSSQTATSTTSGSTSLPLATPAAPPTADSSSARAPSDQSRGFIVEDSDTEVKEDIEPAPQPPAVPPTPTLAASRIPPAARTLPSASTPLPSEDETSDTLPRVDLSGAAPSASSPPLVVPGDCGSQDGPMEGLKEVRRVLEERMEEVEERAGEQPRQQVAEVAALPGTPLVPCAPPPSPAQSVNGMSFYVSSRVDDTSRDRRRGLAGSASSLSSLETIHSFGERDKDWEEELKDEAQLERHSLPTTPLRSTAGLLPEAPIVPSLADLRRKLAELGPVSPGRPARSPDAVLADLSISELLPVAGPSNKQQVDAEAEAADTTVEMLDADKQRRLEEQLKHYGRKDRLHSEIKIATNFVTNQVQLVRSTVQAIPPAVVDAAGPAGSRGGQATGSRERLREWQAARRASAGPDAERDRQVIVAARLQRLRSRVAAPAAEWERERVREREQFIANNLRDHGHPDGPLAGERSAARHVAGQRVATLQRTPMAPRRTPMEGVGQRPQEGAEAREVVDVQRGENIPVLMKAEGKHRVSSVPSLK</sequence>
<dbReference type="PANTHER" id="PTHR24216:SF65">
    <property type="entry name" value="PAXILLIN-LIKE PROTEIN 1"/>
    <property type="match status" value="1"/>
</dbReference>
<organism evidence="3 4">
    <name type="scientific">Mycena maculata</name>
    <dbReference type="NCBI Taxonomy" id="230809"/>
    <lineage>
        <taxon>Eukaryota</taxon>
        <taxon>Fungi</taxon>
        <taxon>Dikarya</taxon>
        <taxon>Basidiomycota</taxon>
        <taxon>Agaricomycotina</taxon>
        <taxon>Agaricomycetes</taxon>
        <taxon>Agaricomycetidae</taxon>
        <taxon>Agaricales</taxon>
        <taxon>Marasmiineae</taxon>
        <taxon>Mycenaceae</taxon>
        <taxon>Mycena</taxon>
    </lineage>
</organism>
<feature type="transmembrane region" description="Helical" evidence="2">
    <location>
        <begin position="130"/>
        <end position="152"/>
    </location>
</feature>
<evidence type="ECO:0000256" key="2">
    <source>
        <dbReference type="SAM" id="Phobius"/>
    </source>
</evidence>
<keyword evidence="4" id="KW-1185">Reference proteome</keyword>
<evidence type="ECO:0000313" key="4">
    <source>
        <dbReference type="Proteomes" id="UP001215280"/>
    </source>
</evidence>
<keyword evidence="2" id="KW-0812">Transmembrane</keyword>
<feature type="compositionally biased region" description="Basic and acidic residues" evidence="1">
    <location>
        <begin position="479"/>
        <end position="488"/>
    </location>
</feature>
<proteinExistence type="predicted"/>
<feature type="compositionally biased region" description="Low complexity" evidence="1">
    <location>
        <begin position="845"/>
        <end position="861"/>
    </location>
</feature>
<protein>
    <submittedName>
        <fullName evidence="3">Uncharacterized protein</fullName>
    </submittedName>
</protein>
<dbReference type="Proteomes" id="UP001215280">
    <property type="component" value="Unassembled WGS sequence"/>
</dbReference>
<feature type="transmembrane region" description="Helical" evidence="2">
    <location>
        <begin position="566"/>
        <end position="585"/>
    </location>
</feature>
<keyword evidence="2" id="KW-0472">Membrane</keyword>
<evidence type="ECO:0000256" key="1">
    <source>
        <dbReference type="SAM" id="MobiDB-lite"/>
    </source>
</evidence>
<dbReference type="EMBL" id="JARJLG010000014">
    <property type="protein sequence ID" value="KAJ7775738.1"/>
    <property type="molecule type" value="Genomic_DNA"/>
</dbReference>
<feature type="region of interest" description="Disordered" evidence="1">
    <location>
        <begin position="1243"/>
        <end position="1278"/>
    </location>
</feature>
<keyword evidence="2" id="KW-1133">Transmembrane helix</keyword>
<feature type="transmembrane region" description="Helical" evidence="2">
    <location>
        <begin position="12"/>
        <end position="33"/>
    </location>
</feature>
<feature type="compositionally biased region" description="Low complexity" evidence="1">
    <location>
        <begin position="870"/>
        <end position="905"/>
    </location>
</feature>
<feature type="compositionally biased region" description="Basic and acidic residues" evidence="1">
    <location>
        <begin position="1258"/>
        <end position="1267"/>
    </location>
</feature>
<feature type="transmembrane region" description="Helical" evidence="2">
    <location>
        <begin position="353"/>
        <end position="371"/>
    </location>
</feature>
<feature type="transmembrane region" description="Helical" evidence="2">
    <location>
        <begin position="307"/>
        <end position="332"/>
    </location>
</feature>
<feature type="compositionally biased region" description="Pro residues" evidence="1">
    <location>
        <begin position="926"/>
        <end position="936"/>
    </location>
</feature>
<dbReference type="PANTHER" id="PTHR24216">
    <property type="entry name" value="PAXILLIN-RELATED"/>
    <property type="match status" value="1"/>
</dbReference>
<feature type="region of interest" description="Disordered" evidence="1">
    <location>
        <begin position="98"/>
        <end position="122"/>
    </location>
</feature>